<evidence type="ECO:0000313" key="8">
    <source>
        <dbReference type="Proteomes" id="UP001301350"/>
    </source>
</evidence>
<dbReference type="GO" id="GO:0003755">
    <property type="term" value="F:peptidyl-prolyl cis-trans isomerase activity"/>
    <property type="evidence" value="ECO:0007669"/>
    <property type="project" value="UniProtKB-KW"/>
</dbReference>
<dbReference type="Pfam" id="PF00160">
    <property type="entry name" value="Pro_isomerase"/>
    <property type="match status" value="1"/>
</dbReference>
<feature type="domain" description="PPIase cyclophilin-type" evidence="5">
    <location>
        <begin position="337"/>
        <end position="484"/>
    </location>
</feature>
<feature type="domain" description="Peptidyl-prolyl cis-trans isomerase CYP38-like PsbQ-like" evidence="6">
    <location>
        <begin position="145"/>
        <end position="234"/>
    </location>
</feature>
<protein>
    <recommendedName>
        <fullName evidence="1">peptidylprolyl isomerase</fullName>
        <ecNumber evidence="1">5.2.1.8</ecNumber>
    </recommendedName>
</protein>
<dbReference type="AlphaFoldDB" id="A0AAV9IY13"/>
<evidence type="ECO:0000256" key="4">
    <source>
        <dbReference type="SAM" id="MobiDB-lite"/>
    </source>
</evidence>
<keyword evidence="2" id="KW-0697">Rotamase</keyword>
<comment type="caution">
    <text evidence="7">The sequence shown here is derived from an EMBL/GenBank/DDBJ whole genome shotgun (WGS) entry which is preliminary data.</text>
</comment>
<organism evidence="7 8">
    <name type="scientific">Cyanidium caldarium</name>
    <name type="common">Red alga</name>
    <dbReference type="NCBI Taxonomy" id="2771"/>
    <lineage>
        <taxon>Eukaryota</taxon>
        <taxon>Rhodophyta</taxon>
        <taxon>Bangiophyceae</taxon>
        <taxon>Cyanidiales</taxon>
        <taxon>Cyanidiaceae</taxon>
        <taxon>Cyanidium</taxon>
    </lineage>
</organism>
<sequence>MNGHRRCSTTDCIAYQHADRSPDPMVAFALTAAPGALWGARRCRSRRKGPPPLRRWRCNLRQRRAPIGRRPWNAPPSSTGRLLSHTLLFTATLLTVLFGPAPPPALAIDTPDALTAEFARTVGAKTTKKSILSENTLLRRYVVTDAEAVLRWALPVPSDSPLRIVQRDLEEAGLELQTRGVLRSGLRAALRHIEHAVRTVQQHRLDILAESGGLSHPTQATEYLRTTETELEQLLMEMSRWRARLPRWPLGPNAAATSSTVSNTQRAVAEHFRQQALDAVSRLEEMSIRGVPFRIPRKYDAYPRLRGRATVELTLEKSSGTTTAFVDDTTGRSLGGQQMVTAVLDGWSAPLTAGHFVDLVQRRHFDGMPVATAERGLFVLFADARASASSSAAAIRRLPLEILLDGESAPLYGESLDMVGVGGEQPVLPIAPFGSLAMAHSEDDVNDAADAFFAFTLDSRSVAATNRSGNVFTGTYAAFGYVIDEHAASFFRQLQPGDRIRSVRLVRGREHWYPDAEAEARALGMRAAPSATPRSMAADANRPSVP</sequence>
<evidence type="ECO:0000259" key="5">
    <source>
        <dbReference type="Pfam" id="PF00160"/>
    </source>
</evidence>
<dbReference type="EMBL" id="JANCYW010000010">
    <property type="protein sequence ID" value="KAK4537016.1"/>
    <property type="molecule type" value="Genomic_DNA"/>
</dbReference>
<dbReference type="InterPro" id="IPR029000">
    <property type="entry name" value="Cyclophilin-like_dom_sf"/>
</dbReference>
<feature type="region of interest" description="Disordered" evidence="4">
    <location>
        <begin position="526"/>
        <end position="546"/>
    </location>
</feature>
<dbReference type="Gene3D" id="2.40.100.10">
    <property type="entry name" value="Cyclophilin-like"/>
    <property type="match status" value="1"/>
</dbReference>
<dbReference type="PANTHER" id="PTHR43246">
    <property type="entry name" value="PEPTIDYL-PROLYL CIS-TRANS ISOMERASE CYP38, CHLOROPLASTIC"/>
    <property type="match status" value="1"/>
</dbReference>
<dbReference type="Pfam" id="PF21329">
    <property type="entry name" value="CYP38_PsbQ-like"/>
    <property type="match status" value="1"/>
</dbReference>
<dbReference type="Proteomes" id="UP001301350">
    <property type="component" value="Unassembled WGS sequence"/>
</dbReference>
<dbReference type="InterPro" id="IPR044665">
    <property type="entry name" value="E_coli_cyclophilin_A-like"/>
</dbReference>
<dbReference type="InterPro" id="IPR002130">
    <property type="entry name" value="Cyclophilin-type_PPIase_dom"/>
</dbReference>
<evidence type="ECO:0000256" key="1">
    <source>
        <dbReference type="ARBA" id="ARBA00013194"/>
    </source>
</evidence>
<evidence type="ECO:0000259" key="6">
    <source>
        <dbReference type="Pfam" id="PF21329"/>
    </source>
</evidence>
<reference evidence="7 8" key="1">
    <citation type="submission" date="2022-07" db="EMBL/GenBank/DDBJ databases">
        <title>Genome-wide signatures of adaptation to extreme environments.</title>
        <authorList>
            <person name="Cho C.H."/>
            <person name="Yoon H.S."/>
        </authorList>
    </citation>
    <scope>NUCLEOTIDE SEQUENCE [LARGE SCALE GENOMIC DNA]</scope>
    <source>
        <strain evidence="7 8">DBV 063 E5</strain>
    </source>
</reference>
<accession>A0AAV9IY13</accession>
<proteinExistence type="predicted"/>
<dbReference type="EC" id="5.2.1.8" evidence="1"/>
<evidence type="ECO:0000313" key="7">
    <source>
        <dbReference type="EMBL" id="KAK4537016.1"/>
    </source>
</evidence>
<gene>
    <name evidence="7" type="ORF">CDCA_CDCA10G3041</name>
</gene>
<keyword evidence="8" id="KW-1185">Reference proteome</keyword>
<keyword evidence="3" id="KW-0413">Isomerase</keyword>
<evidence type="ECO:0000256" key="2">
    <source>
        <dbReference type="ARBA" id="ARBA00023110"/>
    </source>
</evidence>
<dbReference type="SUPFAM" id="SSF50891">
    <property type="entry name" value="Cyclophilin-like"/>
    <property type="match status" value="1"/>
</dbReference>
<name>A0AAV9IY13_CYACA</name>
<dbReference type="InterPro" id="IPR048563">
    <property type="entry name" value="CYP38_PsbQ-like"/>
</dbReference>
<evidence type="ECO:0000256" key="3">
    <source>
        <dbReference type="ARBA" id="ARBA00023235"/>
    </source>
</evidence>